<dbReference type="EMBL" id="UGGJ01000005">
    <property type="protein sequence ID" value="STO40094.1"/>
    <property type="molecule type" value="Genomic_DNA"/>
</dbReference>
<dbReference type="InterPro" id="IPR019697">
    <property type="entry name" value="Phage_HP1_Orf28"/>
</dbReference>
<dbReference type="Proteomes" id="UP000254460">
    <property type="component" value="Unassembled WGS sequence"/>
</dbReference>
<dbReference type="Pfam" id="PF10761">
    <property type="entry name" value="DUF2590"/>
    <property type="match status" value="1"/>
</dbReference>
<dbReference type="AlphaFoldDB" id="A0A0M1U5Q7"/>
<name>A0A0M1U5Q7_ECOLX</name>
<dbReference type="RefSeq" id="WP_000105176.1">
    <property type="nucleotide sequence ID" value="NZ_CABEFB020000006.1"/>
</dbReference>
<organism evidence="1 2">
    <name type="scientific">Escherichia coli</name>
    <dbReference type="NCBI Taxonomy" id="562"/>
    <lineage>
        <taxon>Bacteria</taxon>
        <taxon>Pseudomonadati</taxon>
        <taxon>Pseudomonadota</taxon>
        <taxon>Gammaproteobacteria</taxon>
        <taxon>Enterobacterales</taxon>
        <taxon>Enterobacteriaceae</taxon>
        <taxon>Escherichia</taxon>
    </lineage>
</organism>
<evidence type="ECO:0000313" key="2">
    <source>
        <dbReference type="Proteomes" id="UP000254460"/>
    </source>
</evidence>
<sequence>MSTKSLYIDLLITDGDLTFNSASEPVLCDNRQSIAQDMIHALIESGLPCRLIAENSPTLRADLFTQMVILLEEDERLIPGSVFIDEEQRGQLLVTADTYDFGQLSQGMRYAE</sequence>
<accession>A0A0M1U5Q7</accession>
<gene>
    <name evidence="1" type="ORF">NCTC9706_04381</name>
</gene>
<protein>
    <submittedName>
        <fullName evidence="1">Protein of uncharacterized function (DUF2590)</fullName>
    </submittedName>
</protein>
<reference evidence="1 2" key="1">
    <citation type="submission" date="2018-06" db="EMBL/GenBank/DDBJ databases">
        <authorList>
            <consortium name="Pathogen Informatics"/>
            <person name="Doyle S."/>
        </authorList>
    </citation>
    <scope>NUCLEOTIDE SEQUENCE [LARGE SCALE GENOMIC DNA]</scope>
    <source>
        <strain evidence="1 2">NCTC9706</strain>
    </source>
</reference>
<evidence type="ECO:0000313" key="1">
    <source>
        <dbReference type="EMBL" id="STO40094.1"/>
    </source>
</evidence>
<proteinExistence type="predicted"/>